<evidence type="ECO:0000313" key="3">
    <source>
        <dbReference type="EMBL" id="CAA9215712.1"/>
    </source>
</evidence>
<dbReference type="PROSITE" id="PS50110">
    <property type="entry name" value="RESPONSE_REGULATORY"/>
    <property type="match status" value="1"/>
</dbReference>
<reference evidence="3" key="1">
    <citation type="submission" date="2020-02" db="EMBL/GenBank/DDBJ databases">
        <authorList>
            <person name="Meier V. D."/>
        </authorList>
    </citation>
    <scope>NUCLEOTIDE SEQUENCE</scope>
    <source>
        <strain evidence="3">AVDCRST_MAG56</strain>
    </source>
</reference>
<dbReference type="GO" id="GO:0000160">
    <property type="term" value="P:phosphorelay signal transduction system"/>
    <property type="evidence" value="ECO:0007669"/>
    <property type="project" value="InterPro"/>
</dbReference>
<dbReference type="InterPro" id="IPR052893">
    <property type="entry name" value="TCS_response_regulator"/>
</dbReference>
<dbReference type="SMART" id="SM00448">
    <property type="entry name" value="REC"/>
    <property type="match status" value="1"/>
</dbReference>
<evidence type="ECO:0000256" key="1">
    <source>
        <dbReference type="PROSITE-ProRule" id="PRU00169"/>
    </source>
</evidence>
<dbReference type="CDD" id="cd17546">
    <property type="entry name" value="REC_hyHK_CKI1_RcsC-like"/>
    <property type="match status" value="1"/>
</dbReference>
<evidence type="ECO:0000259" key="2">
    <source>
        <dbReference type="PROSITE" id="PS50110"/>
    </source>
</evidence>
<sequence length="137" mass="15405">MDKLSCVLLVDDDTTTNFVNQMLLEDLAVTDLVLVAHNGRQALEMIKGQCDRGCCPELILLDINMPVMNGFEFLEAYERLAFGHKQSVVIVALTTSMNPGDMDRLNTFSTQGYLNKPLTREMVASILQQHFRRELPG</sequence>
<dbReference type="Pfam" id="PF00072">
    <property type="entry name" value="Response_reg"/>
    <property type="match status" value="1"/>
</dbReference>
<dbReference type="AlphaFoldDB" id="A0A6J4H872"/>
<keyword evidence="1" id="KW-0597">Phosphoprotein</keyword>
<accession>A0A6J4H872</accession>
<dbReference type="InterPro" id="IPR001789">
    <property type="entry name" value="Sig_transdc_resp-reg_receiver"/>
</dbReference>
<feature type="modified residue" description="4-aspartylphosphate" evidence="1">
    <location>
        <position position="62"/>
    </location>
</feature>
<dbReference type="Gene3D" id="3.40.50.2300">
    <property type="match status" value="1"/>
</dbReference>
<name>A0A6J4H872_9SPHI</name>
<feature type="domain" description="Response regulatory" evidence="2">
    <location>
        <begin position="6"/>
        <end position="131"/>
    </location>
</feature>
<dbReference type="EMBL" id="CADCTQ010000016">
    <property type="protein sequence ID" value="CAA9215712.1"/>
    <property type="molecule type" value="Genomic_DNA"/>
</dbReference>
<dbReference type="InterPro" id="IPR011006">
    <property type="entry name" value="CheY-like_superfamily"/>
</dbReference>
<gene>
    <name evidence="3" type="ORF">AVDCRST_MAG56-174</name>
</gene>
<protein>
    <recommendedName>
        <fullName evidence="2">Response regulatory domain-containing protein</fullName>
    </recommendedName>
</protein>
<organism evidence="3">
    <name type="scientific">uncultured Cytophagales bacterium</name>
    <dbReference type="NCBI Taxonomy" id="158755"/>
    <lineage>
        <taxon>Bacteria</taxon>
        <taxon>Pseudomonadati</taxon>
        <taxon>Bacteroidota</taxon>
        <taxon>Sphingobacteriia</taxon>
        <taxon>Sphingobacteriales</taxon>
        <taxon>environmental samples</taxon>
    </lineage>
</organism>
<dbReference type="SUPFAM" id="SSF52172">
    <property type="entry name" value="CheY-like"/>
    <property type="match status" value="1"/>
</dbReference>
<dbReference type="PANTHER" id="PTHR44520">
    <property type="entry name" value="RESPONSE REGULATOR RCP1-RELATED"/>
    <property type="match status" value="1"/>
</dbReference>
<proteinExistence type="predicted"/>
<dbReference type="PANTHER" id="PTHR44520:SF2">
    <property type="entry name" value="RESPONSE REGULATOR RCP1"/>
    <property type="match status" value="1"/>
</dbReference>